<sequence length="83" mass="9391">MRFLHLLFAINQPTFKAPIGNDPVSLDLEGLGRGFVWVNDNDIGRYWPSFIAQETGCSTDACDYRGRYDNKKCAFNCGKPTQK</sequence>
<name>A0A118K7C8_CYNCS</name>
<reference evidence="4 5" key="1">
    <citation type="journal article" date="2016" name="Sci. Rep.">
        <title>The genome sequence of the outbreeding globe artichoke constructed de novo incorporating a phase-aware low-pass sequencing strategy of F1 progeny.</title>
        <authorList>
            <person name="Scaglione D."/>
            <person name="Reyes-Chin-Wo S."/>
            <person name="Acquadro A."/>
            <person name="Froenicke L."/>
            <person name="Portis E."/>
            <person name="Beitel C."/>
            <person name="Tirone M."/>
            <person name="Mauro R."/>
            <person name="Lo Monaco A."/>
            <person name="Mauromicale G."/>
            <person name="Faccioli P."/>
            <person name="Cattivelli L."/>
            <person name="Rieseberg L."/>
            <person name="Michelmore R."/>
            <person name="Lanteri S."/>
        </authorList>
    </citation>
    <scope>NUCLEOTIDE SEQUENCE [LARGE SCALE GENOMIC DNA]</scope>
    <source>
        <strain evidence="4">2C</strain>
    </source>
</reference>
<accession>A0A118K7C8</accession>
<keyword evidence="1" id="KW-0378">Hydrolase</keyword>
<dbReference type="InterPro" id="IPR048913">
    <property type="entry name" value="BetaGal_gal-bd"/>
</dbReference>
<dbReference type="OMA" id="CNDICDY"/>
<comment type="caution">
    <text evidence="4">The sequence shown here is derived from an EMBL/GenBank/DDBJ whole genome shotgun (WGS) entry which is preliminary data.</text>
</comment>
<dbReference type="Proteomes" id="UP000243975">
    <property type="component" value="Unassembled WGS sequence"/>
</dbReference>
<feature type="domain" description="Beta-galactosidase galactose-binding" evidence="3">
    <location>
        <begin position="14"/>
        <end position="55"/>
    </location>
</feature>
<dbReference type="InterPro" id="IPR008979">
    <property type="entry name" value="Galactose-bd-like_sf"/>
</dbReference>
<proteinExistence type="predicted"/>
<dbReference type="SUPFAM" id="SSF49785">
    <property type="entry name" value="Galactose-binding domain-like"/>
    <property type="match status" value="1"/>
</dbReference>
<dbReference type="Gene3D" id="2.60.120.260">
    <property type="entry name" value="Galactose-binding domain-like"/>
    <property type="match status" value="1"/>
</dbReference>
<keyword evidence="2" id="KW-0326">Glycosidase</keyword>
<protein>
    <submittedName>
        <fullName evidence="4">Galactose-binding domain-like protein</fullName>
    </submittedName>
</protein>
<dbReference type="AlphaFoldDB" id="A0A118K7C8"/>
<keyword evidence="5" id="KW-1185">Reference proteome</keyword>
<evidence type="ECO:0000313" key="5">
    <source>
        <dbReference type="Proteomes" id="UP000243975"/>
    </source>
</evidence>
<evidence type="ECO:0000256" key="2">
    <source>
        <dbReference type="ARBA" id="ARBA00023295"/>
    </source>
</evidence>
<evidence type="ECO:0000313" key="4">
    <source>
        <dbReference type="EMBL" id="KVI12075.1"/>
    </source>
</evidence>
<dbReference type="GO" id="GO:0016798">
    <property type="term" value="F:hydrolase activity, acting on glycosyl bonds"/>
    <property type="evidence" value="ECO:0007669"/>
    <property type="project" value="UniProtKB-KW"/>
</dbReference>
<dbReference type="EMBL" id="LEKV01000016">
    <property type="protein sequence ID" value="KVI12075.1"/>
    <property type="molecule type" value="Genomic_DNA"/>
</dbReference>
<gene>
    <name evidence="4" type="ORF">Ccrd_009511</name>
</gene>
<dbReference type="Gramene" id="KVI12075">
    <property type="protein sequence ID" value="KVI12075"/>
    <property type="gene ID" value="Ccrd_009511"/>
</dbReference>
<dbReference type="Pfam" id="PF21467">
    <property type="entry name" value="BetaGal_gal-bd"/>
    <property type="match status" value="1"/>
</dbReference>
<organism evidence="4 5">
    <name type="scientific">Cynara cardunculus var. scolymus</name>
    <name type="common">Globe artichoke</name>
    <name type="synonym">Cynara scolymus</name>
    <dbReference type="NCBI Taxonomy" id="59895"/>
    <lineage>
        <taxon>Eukaryota</taxon>
        <taxon>Viridiplantae</taxon>
        <taxon>Streptophyta</taxon>
        <taxon>Embryophyta</taxon>
        <taxon>Tracheophyta</taxon>
        <taxon>Spermatophyta</taxon>
        <taxon>Magnoliopsida</taxon>
        <taxon>eudicotyledons</taxon>
        <taxon>Gunneridae</taxon>
        <taxon>Pentapetalae</taxon>
        <taxon>asterids</taxon>
        <taxon>campanulids</taxon>
        <taxon>Asterales</taxon>
        <taxon>Asteraceae</taxon>
        <taxon>Carduoideae</taxon>
        <taxon>Cardueae</taxon>
        <taxon>Carduinae</taxon>
        <taxon>Cynara</taxon>
    </lineage>
</organism>
<evidence type="ECO:0000256" key="1">
    <source>
        <dbReference type="ARBA" id="ARBA00022801"/>
    </source>
</evidence>
<evidence type="ECO:0000259" key="3">
    <source>
        <dbReference type="Pfam" id="PF21467"/>
    </source>
</evidence>